<reference evidence="2" key="1">
    <citation type="submission" date="2019-10" db="EMBL/GenBank/DDBJ databases">
        <title>The sequence and de novo assembly of the wild yak genome.</title>
        <authorList>
            <person name="Liu Y."/>
        </authorList>
    </citation>
    <scope>NUCLEOTIDE SEQUENCE [LARGE SCALE GENOMIC DNA]</scope>
    <source>
        <strain evidence="2">WY2019</strain>
    </source>
</reference>
<sequence length="98" mass="10623">MLSDHFLSKSHHGAVLDSVSQKERRGEREMSVFKISTASASPVELNDAEELVGTPTPTKETQSPTLLSRSDAVFHGEEHLSFIPQPVQSLIAFPAPPG</sequence>
<evidence type="ECO:0000313" key="3">
    <source>
        <dbReference type="Proteomes" id="UP000322234"/>
    </source>
</evidence>
<feature type="compositionally biased region" description="Basic and acidic residues" evidence="1">
    <location>
        <begin position="20"/>
        <end position="31"/>
    </location>
</feature>
<organism evidence="2 3">
    <name type="scientific">Bos mutus</name>
    <name type="common">wild yak</name>
    <dbReference type="NCBI Taxonomy" id="72004"/>
    <lineage>
        <taxon>Eukaryota</taxon>
        <taxon>Metazoa</taxon>
        <taxon>Chordata</taxon>
        <taxon>Craniata</taxon>
        <taxon>Vertebrata</taxon>
        <taxon>Euteleostomi</taxon>
        <taxon>Mammalia</taxon>
        <taxon>Eutheria</taxon>
        <taxon>Laurasiatheria</taxon>
        <taxon>Artiodactyla</taxon>
        <taxon>Ruminantia</taxon>
        <taxon>Pecora</taxon>
        <taxon>Bovidae</taxon>
        <taxon>Bovinae</taxon>
        <taxon>Bos</taxon>
    </lineage>
</organism>
<keyword evidence="3" id="KW-1185">Reference proteome</keyword>
<dbReference type="EMBL" id="VBQZ03000050">
    <property type="protein sequence ID" value="MXQ88929.1"/>
    <property type="molecule type" value="Genomic_DNA"/>
</dbReference>
<dbReference type="Proteomes" id="UP000322234">
    <property type="component" value="Unassembled WGS sequence"/>
</dbReference>
<dbReference type="AlphaFoldDB" id="A0A6B0RFH4"/>
<protein>
    <submittedName>
        <fullName evidence="2">Uncharacterized protein</fullName>
    </submittedName>
</protein>
<evidence type="ECO:0000313" key="2">
    <source>
        <dbReference type="EMBL" id="MXQ88929.1"/>
    </source>
</evidence>
<accession>A0A6B0RFH4</accession>
<feature type="region of interest" description="Disordered" evidence="1">
    <location>
        <begin position="1"/>
        <end position="35"/>
    </location>
</feature>
<name>A0A6B0RFH4_9CETA</name>
<gene>
    <name evidence="2" type="ORF">E5288_WYG012186</name>
</gene>
<comment type="caution">
    <text evidence="2">The sequence shown here is derived from an EMBL/GenBank/DDBJ whole genome shotgun (WGS) entry which is preliminary data.</text>
</comment>
<evidence type="ECO:0000256" key="1">
    <source>
        <dbReference type="SAM" id="MobiDB-lite"/>
    </source>
</evidence>
<proteinExistence type="predicted"/>